<organism evidence="2 3">
    <name type="scientific">Eumeta variegata</name>
    <name type="common">Bagworm moth</name>
    <name type="synonym">Eumeta japonica</name>
    <dbReference type="NCBI Taxonomy" id="151549"/>
    <lineage>
        <taxon>Eukaryota</taxon>
        <taxon>Metazoa</taxon>
        <taxon>Ecdysozoa</taxon>
        <taxon>Arthropoda</taxon>
        <taxon>Hexapoda</taxon>
        <taxon>Insecta</taxon>
        <taxon>Pterygota</taxon>
        <taxon>Neoptera</taxon>
        <taxon>Endopterygota</taxon>
        <taxon>Lepidoptera</taxon>
        <taxon>Glossata</taxon>
        <taxon>Ditrysia</taxon>
        <taxon>Tineoidea</taxon>
        <taxon>Psychidae</taxon>
        <taxon>Oiketicinae</taxon>
        <taxon>Eumeta</taxon>
    </lineage>
</organism>
<dbReference type="Proteomes" id="UP000299102">
    <property type="component" value="Unassembled WGS sequence"/>
</dbReference>
<comment type="caution">
    <text evidence="2">The sequence shown here is derived from an EMBL/GenBank/DDBJ whole genome shotgun (WGS) entry which is preliminary data.</text>
</comment>
<reference evidence="2 3" key="1">
    <citation type="journal article" date="2019" name="Commun. Biol.">
        <title>The bagworm genome reveals a unique fibroin gene that provides high tensile strength.</title>
        <authorList>
            <person name="Kono N."/>
            <person name="Nakamura H."/>
            <person name="Ohtoshi R."/>
            <person name="Tomita M."/>
            <person name="Numata K."/>
            <person name="Arakawa K."/>
        </authorList>
    </citation>
    <scope>NUCLEOTIDE SEQUENCE [LARGE SCALE GENOMIC DNA]</scope>
</reference>
<protein>
    <submittedName>
        <fullName evidence="2">Uncharacterized protein</fullName>
    </submittedName>
</protein>
<evidence type="ECO:0000256" key="1">
    <source>
        <dbReference type="SAM" id="MobiDB-lite"/>
    </source>
</evidence>
<dbReference type="EMBL" id="BGZK01000093">
    <property type="protein sequence ID" value="GBP18094.1"/>
    <property type="molecule type" value="Genomic_DNA"/>
</dbReference>
<accession>A0A4C1TW30</accession>
<name>A0A4C1TW30_EUMVA</name>
<sequence>MYIFCRAIREFGVIFSIEKNHRHSHRAERKCENFRIIREVRGQRAPPTPRGIAKTEQRKRISRRGRRTVGRVSDSLVVTFTVGAVCSSTPTPGAGAPAQMATFVLPW</sequence>
<proteinExistence type="predicted"/>
<keyword evidence="3" id="KW-1185">Reference proteome</keyword>
<feature type="region of interest" description="Disordered" evidence="1">
    <location>
        <begin position="43"/>
        <end position="66"/>
    </location>
</feature>
<evidence type="ECO:0000313" key="2">
    <source>
        <dbReference type="EMBL" id="GBP18094.1"/>
    </source>
</evidence>
<evidence type="ECO:0000313" key="3">
    <source>
        <dbReference type="Proteomes" id="UP000299102"/>
    </source>
</evidence>
<dbReference type="AlphaFoldDB" id="A0A4C1TW30"/>
<gene>
    <name evidence="2" type="ORF">EVAR_12873_1</name>
</gene>